<dbReference type="Proteomes" id="UP001358586">
    <property type="component" value="Chromosome 5"/>
</dbReference>
<sequence length="78" mass="8815">MSGCDELYSLKRTAIAHLRKFFLSPFKPVLNVLIDDLNLPTSLIDTSVHPLFPQFKCVSLIREILNNLSITEKVTEIG</sequence>
<reference evidence="1 2" key="1">
    <citation type="submission" date="2023-03" db="EMBL/GenBank/DDBJ databases">
        <title>WGS of Gossypium arboreum.</title>
        <authorList>
            <person name="Yu D."/>
        </authorList>
    </citation>
    <scope>NUCLEOTIDE SEQUENCE [LARGE SCALE GENOMIC DNA]</scope>
    <source>
        <tissue evidence="1">Leaf</tissue>
    </source>
</reference>
<accession>A0ABR0Q5K4</accession>
<proteinExistence type="predicted"/>
<protein>
    <submittedName>
        <fullName evidence="1">Uncharacterized protein</fullName>
    </submittedName>
</protein>
<keyword evidence="2" id="KW-1185">Reference proteome</keyword>
<name>A0ABR0Q5K4_GOSAR</name>
<comment type="caution">
    <text evidence="1">The sequence shown here is derived from an EMBL/GenBank/DDBJ whole genome shotgun (WGS) entry which is preliminary data.</text>
</comment>
<evidence type="ECO:0000313" key="2">
    <source>
        <dbReference type="Proteomes" id="UP001358586"/>
    </source>
</evidence>
<gene>
    <name evidence="1" type="ORF">PVK06_018199</name>
</gene>
<evidence type="ECO:0000313" key="1">
    <source>
        <dbReference type="EMBL" id="KAK5834322.1"/>
    </source>
</evidence>
<organism evidence="1 2">
    <name type="scientific">Gossypium arboreum</name>
    <name type="common">Tree cotton</name>
    <name type="synonym">Gossypium nanking</name>
    <dbReference type="NCBI Taxonomy" id="29729"/>
    <lineage>
        <taxon>Eukaryota</taxon>
        <taxon>Viridiplantae</taxon>
        <taxon>Streptophyta</taxon>
        <taxon>Embryophyta</taxon>
        <taxon>Tracheophyta</taxon>
        <taxon>Spermatophyta</taxon>
        <taxon>Magnoliopsida</taxon>
        <taxon>eudicotyledons</taxon>
        <taxon>Gunneridae</taxon>
        <taxon>Pentapetalae</taxon>
        <taxon>rosids</taxon>
        <taxon>malvids</taxon>
        <taxon>Malvales</taxon>
        <taxon>Malvaceae</taxon>
        <taxon>Malvoideae</taxon>
        <taxon>Gossypium</taxon>
    </lineage>
</organism>
<dbReference type="EMBL" id="JARKNE010000005">
    <property type="protein sequence ID" value="KAK5834322.1"/>
    <property type="molecule type" value="Genomic_DNA"/>
</dbReference>